<keyword evidence="2" id="KW-1185">Reference proteome</keyword>
<dbReference type="RefSeq" id="WP_109950795.1">
    <property type="nucleotide sequence ID" value="NZ_CP029551.1"/>
</dbReference>
<dbReference type="AlphaFoldDB" id="A0A2U8VQ91"/>
<dbReference type="Gene3D" id="1.10.10.10">
    <property type="entry name" value="Winged helix-like DNA-binding domain superfamily/Winged helix DNA-binding domain"/>
    <property type="match status" value="1"/>
</dbReference>
<reference evidence="1 2" key="1">
    <citation type="submission" date="2018-05" db="EMBL/GenBank/DDBJ databases">
        <title>Complete Genome Sequence of Methylobacterium sp. 17Sr1-43.</title>
        <authorList>
            <person name="Srinivasan S."/>
        </authorList>
    </citation>
    <scope>NUCLEOTIDE SEQUENCE [LARGE SCALE GENOMIC DNA]</scope>
    <source>
        <strain evidence="1 2">17Sr1-43</strain>
    </source>
</reference>
<dbReference type="InterPro" id="IPR036388">
    <property type="entry name" value="WH-like_DNA-bd_sf"/>
</dbReference>
<evidence type="ECO:0008006" key="3">
    <source>
        <dbReference type="Google" id="ProtNLM"/>
    </source>
</evidence>
<accession>A0A2U8VQ91</accession>
<evidence type="ECO:0000313" key="1">
    <source>
        <dbReference type="EMBL" id="AWN35680.1"/>
    </source>
</evidence>
<proteinExistence type="predicted"/>
<dbReference type="Pfam" id="PF13412">
    <property type="entry name" value="HTH_24"/>
    <property type="match status" value="1"/>
</dbReference>
<sequence>MSLLILNDIHPSLKHDGQGRSRKSAILEPGARGEIENRILSLLRRSPQVSAEAIARDLKLPEEPVRRAINDLRDRNLVRSHTDAFGGTRLEAVNSSVTVASYTFLGS</sequence>
<organism evidence="1 2">
    <name type="scientific">Methylobacterium radiodurans</name>
    <dbReference type="NCBI Taxonomy" id="2202828"/>
    <lineage>
        <taxon>Bacteria</taxon>
        <taxon>Pseudomonadati</taxon>
        <taxon>Pseudomonadota</taxon>
        <taxon>Alphaproteobacteria</taxon>
        <taxon>Hyphomicrobiales</taxon>
        <taxon>Methylobacteriaceae</taxon>
        <taxon>Methylobacterium</taxon>
    </lineage>
</organism>
<dbReference type="EMBL" id="CP029551">
    <property type="protein sequence ID" value="AWN35680.1"/>
    <property type="molecule type" value="Genomic_DNA"/>
</dbReference>
<dbReference type="InterPro" id="IPR036390">
    <property type="entry name" value="WH_DNA-bd_sf"/>
</dbReference>
<protein>
    <recommendedName>
        <fullName evidence="3">Winged helix-turn-helix transcriptional regulator</fullName>
    </recommendedName>
</protein>
<dbReference type="SUPFAM" id="SSF46785">
    <property type="entry name" value="Winged helix' DNA-binding domain"/>
    <property type="match status" value="1"/>
</dbReference>
<dbReference type="KEGG" id="meti:DK427_07935"/>
<name>A0A2U8VQ91_9HYPH</name>
<evidence type="ECO:0000313" key="2">
    <source>
        <dbReference type="Proteomes" id="UP000246058"/>
    </source>
</evidence>
<dbReference type="Proteomes" id="UP000246058">
    <property type="component" value="Chromosome"/>
</dbReference>
<gene>
    <name evidence="1" type="ORF">DK427_07935</name>
</gene>